<dbReference type="OrthoDB" id="2471595at2"/>
<evidence type="ECO:0000256" key="3">
    <source>
        <dbReference type="PIRNR" id="PIRNR021362"/>
    </source>
</evidence>
<reference evidence="5 6" key="1">
    <citation type="submission" date="2017-08" db="EMBL/GenBank/DDBJ databases">
        <authorList>
            <person name="de Groot N.N."/>
        </authorList>
    </citation>
    <scope>NUCLEOTIDE SEQUENCE [LARGE SCALE GENOMIC DNA]</scope>
    <source>
        <strain evidence="5 6">JC228</strain>
    </source>
</reference>
<dbReference type="PANTHER" id="PTHR35134">
    <property type="entry name" value="NUCLEOTIDASE YQFW-RELATED"/>
    <property type="match status" value="1"/>
</dbReference>
<gene>
    <name evidence="5" type="ORF">SAMN05877753_102106</name>
</gene>
<dbReference type="GO" id="GO:0008253">
    <property type="term" value="F:5'-nucleotidase activity"/>
    <property type="evidence" value="ECO:0007669"/>
    <property type="project" value="InterPro"/>
</dbReference>
<feature type="active site" description="Nucleophile" evidence="4">
    <location>
        <position position="10"/>
    </location>
</feature>
<feature type="active site" description="Proton donor" evidence="4">
    <location>
        <position position="12"/>
    </location>
</feature>
<dbReference type="PIRSF" id="PIRSF021362">
    <property type="entry name" value="UCP021362_HAD"/>
    <property type="match status" value="1"/>
</dbReference>
<accession>A0A285CJZ3</accession>
<dbReference type="InterPro" id="IPR036412">
    <property type="entry name" value="HAD-like_sf"/>
</dbReference>
<evidence type="ECO:0000313" key="5">
    <source>
        <dbReference type="EMBL" id="SNX67902.1"/>
    </source>
</evidence>
<evidence type="ECO:0000256" key="4">
    <source>
        <dbReference type="PIRSR" id="PIRSR610708-1"/>
    </source>
</evidence>
<keyword evidence="2 3" id="KW-0378">Hydrolase</keyword>
<evidence type="ECO:0000256" key="2">
    <source>
        <dbReference type="ARBA" id="ARBA00022801"/>
    </source>
</evidence>
<dbReference type="EC" id="3.1.3.-" evidence="3"/>
<evidence type="ECO:0000313" key="6">
    <source>
        <dbReference type="Proteomes" id="UP000219546"/>
    </source>
</evidence>
<comment type="similarity">
    <text evidence="1 3">Belongs to the 5'(3')-deoxyribonucleotidase family.</text>
</comment>
<organism evidence="5 6">
    <name type="scientific">Bacillus oleivorans</name>
    <dbReference type="NCBI Taxonomy" id="1448271"/>
    <lineage>
        <taxon>Bacteria</taxon>
        <taxon>Bacillati</taxon>
        <taxon>Bacillota</taxon>
        <taxon>Bacilli</taxon>
        <taxon>Bacillales</taxon>
        <taxon>Bacillaceae</taxon>
        <taxon>Bacillus</taxon>
    </lineage>
</organism>
<dbReference type="Proteomes" id="UP000219546">
    <property type="component" value="Unassembled WGS sequence"/>
</dbReference>
<proteinExistence type="inferred from homology"/>
<evidence type="ECO:0000256" key="1">
    <source>
        <dbReference type="ARBA" id="ARBA00009589"/>
    </source>
</evidence>
<keyword evidence="6" id="KW-1185">Reference proteome</keyword>
<dbReference type="RefSeq" id="WP_097157314.1">
    <property type="nucleotide sequence ID" value="NZ_JBEPMQ010000013.1"/>
</dbReference>
<protein>
    <recommendedName>
        <fullName evidence="3">Nucleotidase</fullName>
        <ecNumber evidence="3">3.1.3.-</ecNumber>
    </recommendedName>
</protein>
<dbReference type="SUPFAM" id="SSF56784">
    <property type="entry name" value="HAD-like"/>
    <property type="match status" value="1"/>
</dbReference>
<name>A0A285CJZ3_9BACI</name>
<dbReference type="Gene3D" id="3.40.50.1000">
    <property type="entry name" value="HAD superfamily/HAD-like"/>
    <property type="match status" value="1"/>
</dbReference>
<dbReference type="InterPro" id="IPR009206">
    <property type="entry name" value="Nucleotidase_putative"/>
</dbReference>
<dbReference type="InterPro" id="IPR023214">
    <property type="entry name" value="HAD_sf"/>
</dbReference>
<dbReference type="GO" id="GO:0009264">
    <property type="term" value="P:deoxyribonucleotide catabolic process"/>
    <property type="evidence" value="ECO:0007669"/>
    <property type="project" value="InterPro"/>
</dbReference>
<sequence>MNKPLRFGIDIDGTVTDPNSMLPHINKAFGLSLKLEDVTQYDLTKAVKVRPDEFNQWFVKKEPEIYQSSPLAVGAQEVLNEWKERFELYFISARSSHLLDVTRQWFNEKDLYYHHIELIGSHDKIGAAQKYDVDLFLEDKHDNAVNIHLECGIPVLLFDTPYNQDPIPTGVIRVKSWDEANQWVQEWIQIKS</sequence>
<dbReference type="InterPro" id="IPR010708">
    <property type="entry name" value="5'(3')-deoxyribonucleotidase"/>
</dbReference>
<dbReference type="AlphaFoldDB" id="A0A285CJZ3"/>
<dbReference type="Pfam" id="PF06941">
    <property type="entry name" value="NT5C"/>
    <property type="match status" value="1"/>
</dbReference>
<dbReference type="PANTHER" id="PTHR35134:SF2">
    <property type="entry name" value="NUCLEOTIDASE YQFW-RELATED"/>
    <property type="match status" value="1"/>
</dbReference>
<dbReference type="EMBL" id="OAOP01000002">
    <property type="protein sequence ID" value="SNX67902.1"/>
    <property type="molecule type" value="Genomic_DNA"/>
</dbReference>
<dbReference type="InterPro" id="IPR052419">
    <property type="entry name" value="5_3-deoxyribonucleotidase-like"/>
</dbReference>